<keyword evidence="1" id="KW-0812">Transmembrane</keyword>
<keyword evidence="1" id="KW-1133">Transmembrane helix</keyword>
<sequence>MRWLLFLLLAFTALTASISGLLLVSYPDGSLLQLSTTLLSGTPFRSFLVPGIILAVIVGGINLVAAVFNMLSHPFRYSWAMASSVVLIGWILAQMLLINTLHWLQFVYLFIAIMMLLLTWQLKGKWAV</sequence>
<name>A0A562SD73_9BACT</name>
<protein>
    <submittedName>
        <fullName evidence="2">Uncharacterized protein</fullName>
    </submittedName>
</protein>
<dbReference type="Proteomes" id="UP000316167">
    <property type="component" value="Unassembled WGS sequence"/>
</dbReference>
<feature type="transmembrane region" description="Helical" evidence="1">
    <location>
        <begin position="47"/>
        <end position="71"/>
    </location>
</feature>
<reference evidence="2 3" key="1">
    <citation type="journal article" date="2015" name="Stand. Genomic Sci.">
        <title>Genomic Encyclopedia of Bacterial and Archaeal Type Strains, Phase III: the genomes of soil and plant-associated and newly described type strains.</title>
        <authorList>
            <person name="Whitman W.B."/>
            <person name="Woyke T."/>
            <person name="Klenk H.P."/>
            <person name="Zhou Y."/>
            <person name="Lilburn T.G."/>
            <person name="Beck B.J."/>
            <person name="De Vos P."/>
            <person name="Vandamme P."/>
            <person name="Eisen J.A."/>
            <person name="Garrity G."/>
            <person name="Hugenholtz P."/>
            <person name="Kyrpides N.C."/>
        </authorList>
    </citation>
    <scope>NUCLEOTIDE SEQUENCE [LARGE SCALE GENOMIC DNA]</scope>
    <source>
        <strain evidence="2 3">CGMCC 1.7271</strain>
    </source>
</reference>
<feature type="transmembrane region" description="Helical" evidence="1">
    <location>
        <begin position="78"/>
        <end position="97"/>
    </location>
</feature>
<proteinExistence type="predicted"/>
<dbReference type="OrthoDB" id="672385at2"/>
<dbReference type="AlphaFoldDB" id="A0A562SD73"/>
<comment type="caution">
    <text evidence="2">The sequence shown here is derived from an EMBL/GenBank/DDBJ whole genome shotgun (WGS) entry which is preliminary data.</text>
</comment>
<organism evidence="2 3">
    <name type="scientific">Lacibacter cauensis</name>
    <dbReference type="NCBI Taxonomy" id="510947"/>
    <lineage>
        <taxon>Bacteria</taxon>
        <taxon>Pseudomonadati</taxon>
        <taxon>Bacteroidota</taxon>
        <taxon>Chitinophagia</taxon>
        <taxon>Chitinophagales</taxon>
        <taxon>Chitinophagaceae</taxon>
        <taxon>Lacibacter</taxon>
    </lineage>
</organism>
<dbReference type="RefSeq" id="WP_144888043.1">
    <property type="nucleotide sequence ID" value="NZ_VLLE01000006.1"/>
</dbReference>
<evidence type="ECO:0000256" key="1">
    <source>
        <dbReference type="SAM" id="Phobius"/>
    </source>
</evidence>
<keyword evidence="3" id="KW-1185">Reference proteome</keyword>
<dbReference type="EMBL" id="VLLE01000006">
    <property type="protein sequence ID" value="TWI79271.1"/>
    <property type="molecule type" value="Genomic_DNA"/>
</dbReference>
<keyword evidence="1" id="KW-0472">Membrane</keyword>
<accession>A0A562SD73</accession>
<gene>
    <name evidence="2" type="ORF">IQ13_3674</name>
</gene>
<evidence type="ECO:0000313" key="2">
    <source>
        <dbReference type="EMBL" id="TWI79271.1"/>
    </source>
</evidence>
<evidence type="ECO:0000313" key="3">
    <source>
        <dbReference type="Proteomes" id="UP000316167"/>
    </source>
</evidence>
<feature type="transmembrane region" description="Helical" evidence="1">
    <location>
        <begin position="103"/>
        <end position="122"/>
    </location>
</feature>